<dbReference type="SUPFAM" id="SSF52777">
    <property type="entry name" value="CoA-dependent acyltransferases"/>
    <property type="match status" value="1"/>
</dbReference>
<dbReference type="EMBL" id="JRYB01000001">
    <property type="protein sequence ID" value="OIJ42192.1"/>
    <property type="molecule type" value="Genomic_DNA"/>
</dbReference>
<gene>
    <name evidence="1" type="ORF">LO55_1764</name>
</gene>
<dbReference type="GO" id="GO:0008811">
    <property type="term" value="F:chloramphenicol O-acetyltransferase activity"/>
    <property type="evidence" value="ECO:0007669"/>
    <property type="project" value="InterPro"/>
</dbReference>
<evidence type="ECO:0000313" key="1">
    <source>
        <dbReference type="EMBL" id="OIJ42192.1"/>
    </source>
</evidence>
<dbReference type="RefSeq" id="WP_071361168.1">
    <property type="nucleotide sequence ID" value="NZ_JRYB01000001.1"/>
</dbReference>
<dbReference type="Pfam" id="PF00302">
    <property type="entry name" value="CAT"/>
    <property type="match status" value="1"/>
</dbReference>
<name>A0A1S2NCS7_9BURK</name>
<proteinExistence type="predicted"/>
<dbReference type="AlphaFoldDB" id="A0A1S2NCS7"/>
<evidence type="ECO:0000313" key="2">
    <source>
        <dbReference type="Proteomes" id="UP000180246"/>
    </source>
</evidence>
<sequence>MDKFERRRDRFALFDGMDSPSVNLCFPLELPDFRPWCKQQDLAPFHVLLCAVLRSVLKIENFRYRIHDDEVIRIERLIPSFTVKNLDDDLNFATFDWSDDLREFVARGRAAGVEAANMTGLNQRYATLSPRDAKDQVFVTCIPWLEFTAIQHPTTRVGRSDIPSLAWGRFRDGADGKLVLPFSVQAHHGFVDGFHIYQLGQQVASELAAMMRPTSPVAARTPAG</sequence>
<dbReference type="PANTHER" id="PTHR38474:SF1">
    <property type="entry name" value="SLR0299 PROTEIN"/>
    <property type="match status" value="1"/>
</dbReference>
<dbReference type="InterPro" id="IPR001707">
    <property type="entry name" value="Cmp_AcTrfase"/>
</dbReference>
<organism evidence="1 2">
    <name type="scientific">Massilia timonae</name>
    <dbReference type="NCBI Taxonomy" id="47229"/>
    <lineage>
        <taxon>Bacteria</taxon>
        <taxon>Pseudomonadati</taxon>
        <taxon>Pseudomonadota</taxon>
        <taxon>Betaproteobacteria</taxon>
        <taxon>Burkholderiales</taxon>
        <taxon>Oxalobacteraceae</taxon>
        <taxon>Telluria group</taxon>
        <taxon>Massilia</taxon>
    </lineage>
</organism>
<dbReference type="SMART" id="SM01059">
    <property type="entry name" value="CAT"/>
    <property type="match status" value="1"/>
</dbReference>
<accession>A0A1S2NCS7</accession>
<dbReference type="Gene3D" id="3.30.559.10">
    <property type="entry name" value="Chloramphenicol acetyltransferase-like domain"/>
    <property type="match status" value="1"/>
</dbReference>
<dbReference type="InterPro" id="IPR023213">
    <property type="entry name" value="CAT-like_dom_sf"/>
</dbReference>
<protein>
    <submittedName>
        <fullName evidence="1">Chloramphenicol acetyltransferase family protein</fullName>
    </submittedName>
</protein>
<keyword evidence="1" id="KW-0808">Transferase</keyword>
<dbReference type="Proteomes" id="UP000180246">
    <property type="component" value="Unassembled WGS sequence"/>
</dbReference>
<comment type="caution">
    <text evidence="1">The sequence shown here is derived from an EMBL/GenBank/DDBJ whole genome shotgun (WGS) entry which is preliminary data.</text>
</comment>
<reference evidence="1 2" key="1">
    <citation type="submission" date="2014-10" db="EMBL/GenBank/DDBJ databases">
        <authorList>
            <person name="Seo M.-J."/>
            <person name="Seok Y.J."/>
            <person name="Cha I.-T."/>
        </authorList>
    </citation>
    <scope>NUCLEOTIDE SEQUENCE [LARGE SCALE GENOMIC DNA]</scope>
    <source>
        <strain evidence="1 2">NEU</strain>
    </source>
</reference>
<dbReference type="PANTHER" id="PTHR38474">
    <property type="entry name" value="SLR0299 PROTEIN"/>
    <property type="match status" value="1"/>
</dbReference>